<comment type="caution">
    <text evidence="1">The sequence shown here is derived from an EMBL/GenBank/DDBJ whole genome shotgun (WGS) entry which is preliminary data.</text>
</comment>
<dbReference type="Proteomes" id="UP000245383">
    <property type="component" value="Unassembled WGS sequence"/>
</dbReference>
<dbReference type="AlphaFoldDB" id="A0A2T9Y6V9"/>
<evidence type="ECO:0008006" key="3">
    <source>
        <dbReference type="Google" id="ProtNLM"/>
    </source>
</evidence>
<reference evidence="1 2" key="1">
    <citation type="journal article" date="2018" name="MBio">
        <title>Comparative Genomics Reveals the Core Gene Toolbox for the Fungus-Insect Symbiosis.</title>
        <authorList>
            <person name="Wang Y."/>
            <person name="Stata M."/>
            <person name="Wang W."/>
            <person name="Stajich J.E."/>
            <person name="White M.M."/>
            <person name="Moncalvo J.M."/>
        </authorList>
    </citation>
    <scope>NUCLEOTIDE SEQUENCE [LARGE SCALE GENOMIC DNA]</scope>
    <source>
        <strain evidence="1 2">SWE-8-4</strain>
    </source>
</reference>
<keyword evidence="2" id="KW-1185">Reference proteome</keyword>
<evidence type="ECO:0000313" key="1">
    <source>
        <dbReference type="EMBL" id="PVU88024.1"/>
    </source>
</evidence>
<proteinExistence type="predicted"/>
<sequence length="369" mass="42531">MPVFKKNLPFTVDCKNTTIFVKTGPDSTPRSVINGSVYLFPESNLDTPKFEVSLIQRIKLKTVNAMQTVHAHVSENKFASQILVPLDSKKCKKTTHKLRNNSNFCTGKYNFDLWVPDNLEPSVLSASFDIVYYIKICLKYKIKNKWFSYYKNISHNIPLTFHTLPGFLKIEQLDINLDLPFNNCLYKDKNIAVFLQLPSKYFTNNHTQNKAATLIIHNYFTDQDMLFDCKSLTLELVQELFFSSHTHNGYKQNILLFKKKYLLEGCSKDTIVTEARSLPGLNNPGYKHIREYTGIDLPYINKDCHTTVSMYNLTASHYIKANAYLEAKGTKTCKIISAKLDVFFITAYAQSFLYSLPVYSKISRRSLVY</sequence>
<evidence type="ECO:0000313" key="2">
    <source>
        <dbReference type="Proteomes" id="UP000245383"/>
    </source>
</evidence>
<organism evidence="1 2">
    <name type="scientific">Smittium simulii</name>
    <dbReference type="NCBI Taxonomy" id="133385"/>
    <lineage>
        <taxon>Eukaryota</taxon>
        <taxon>Fungi</taxon>
        <taxon>Fungi incertae sedis</taxon>
        <taxon>Zoopagomycota</taxon>
        <taxon>Kickxellomycotina</taxon>
        <taxon>Harpellomycetes</taxon>
        <taxon>Harpellales</taxon>
        <taxon>Legeriomycetaceae</taxon>
        <taxon>Smittium</taxon>
    </lineage>
</organism>
<dbReference type="EMBL" id="MBFR01000423">
    <property type="protein sequence ID" value="PVU88024.1"/>
    <property type="molecule type" value="Genomic_DNA"/>
</dbReference>
<accession>A0A2T9Y6V9</accession>
<dbReference type="OrthoDB" id="5544098at2759"/>
<protein>
    <recommendedName>
        <fullName evidence="3">Arrestin-like N-terminal domain-containing protein</fullName>
    </recommendedName>
</protein>
<gene>
    <name evidence="1" type="ORF">BB561_006065</name>
</gene>
<name>A0A2T9Y6V9_9FUNG</name>